<organism evidence="3 4">
    <name type="scientific">Madurella mycetomatis</name>
    <dbReference type="NCBI Taxonomy" id="100816"/>
    <lineage>
        <taxon>Eukaryota</taxon>
        <taxon>Fungi</taxon>
        <taxon>Dikarya</taxon>
        <taxon>Ascomycota</taxon>
        <taxon>Pezizomycotina</taxon>
        <taxon>Sordariomycetes</taxon>
        <taxon>Sordariomycetidae</taxon>
        <taxon>Sordariales</taxon>
        <taxon>Sordariales incertae sedis</taxon>
        <taxon>Madurella</taxon>
    </lineage>
</organism>
<feature type="region of interest" description="Disordered" evidence="1">
    <location>
        <begin position="83"/>
        <end position="168"/>
    </location>
</feature>
<keyword evidence="2" id="KW-1133">Transmembrane helix</keyword>
<dbReference type="EMBL" id="LCTW02000260">
    <property type="protein sequence ID" value="KXX75601.1"/>
    <property type="molecule type" value="Genomic_DNA"/>
</dbReference>
<feature type="region of interest" description="Disordered" evidence="1">
    <location>
        <begin position="229"/>
        <end position="289"/>
    </location>
</feature>
<feature type="compositionally biased region" description="Low complexity" evidence="1">
    <location>
        <begin position="277"/>
        <end position="286"/>
    </location>
</feature>
<evidence type="ECO:0000256" key="1">
    <source>
        <dbReference type="SAM" id="MobiDB-lite"/>
    </source>
</evidence>
<feature type="compositionally biased region" description="Pro residues" evidence="1">
    <location>
        <begin position="236"/>
        <end position="247"/>
    </location>
</feature>
<keyword evidence="2" id="KW-0812">Transmembrane</keyword>
<reference evidence="3 4" key="1">
    <citation type="journal article" date="2016" name="Genome Announc.">
        <title>Genome Sequence of Madurella mycetomatis mm55, Isolated from a Human Mycetoma Case in Sudan.</title>
        <authorList>
            <person name="Smit S."/>
            <person name="Derks M.F."/>
            <person name="Bervoets S."/>
            <person name="Fahal A."/>
            <person name="van Leeuwen W."/>
            <person name="van Belkum A."/>
            <person name="van de Sande W.W."/>
        </authorList>
    </citation>
    <scope>NUCLEOTIDE SEQUENCE [LARGE SCALE GENOMIC DNA]</scope>
    <source>
        <strain evidence="4">mm55</strain>
    </source>
</reference>
<accession>A0A175VWN8</accession>
<feature type="region of interest" description="Disordered" evidence="1">
    <location>
        <begin position="1"/>
        <end position="36"/>
    </location>
</feature>
<evidence type="ECO:0000313" key="3">
    <source>
        <dbReference type="EMBL" id="KXX75601.1"/>
    </source>
</evidence>
<dbReference type="Proteomes" id="UP000078237">
    <property type="component" value="Unassembled WGS sequence"/>
</dbReference>
<sequence>MEDKTYQAAARVDGTSYDLTSRMQSEPPELSDGSAGGRCTILHEQVAGPVSRLPLHLRSGYTSHLRSSSRTSWDGRMPELATPAIQTQPHRARRRSAISLPDHGTLGRPTVLSGRWSYDHERMPSPPPGPLGSGPSTPISQEFAFPSSRPASTFIESESSSRPQSAIIDDPVDVSFSYTASTPTLKVIPPPPDSPADSSSPFQQPASLGRINRQRLRQDDDAYHILTSAELEMLSRPPPTSPPPSPRTGPVEEPLEAHAHQRRQRQSKTDNRRRSLSRLGNNGNSDSDFEADVKPGCLGLCELATGKMMVGKLGAWLMGTLIPITFGLVTGCIATATGCR</sequence>
<dbReference type="VEuPathDB" id="FungiDB:MMYC01_206568"/>
<evidence type="ECO:0000313" key="4">
    <source>
        <dbReference type="Proteomes" id="UP000078237"/>
    </source>
</evidence>
<feature type="compositionally biased region" description="Low complexity" evidence="1">
    <location>
        <begin position="195"/>
        <end position="207"/>
    </location>
</feature>
<keyword evidence="2" id="KW-0472">Membrane</keyword>
<feature type="transmembrane region" description="Helical" evidence="2">
    <location>
        <begin position="313"/>
        <end position="336"/>
    </location>
</feature>
<dbReference type="AlphaFoldDB" id="A0A175VWN8"/>
<feature type="compositionally biased region" description="Polar residues" evidence="1">
    <location>
        <begin position="149"/>
        <end position="164"/>
    </location>
</feature>
<dbReference type="OrthoDB" id="4589707at2759"/>
<name>A0A175VWN8_9PEZI</name>
<comment type="caution">
    <text evidence="3">The sequence shown here is derived from an EMBL/GenBank/DDBJ whole genome shotgun (WGS) entry which is preliminary data.</text>
</comment>
<keyword evidence="4" id="KW-1185">Reference proteome</keyword>
<evidence type="ECO:0000256" key="2">
    <source>
        <dbReference type="SAM" id="Phobius"/>
    </source>
</evidence>
<feature type="region of interest" description="Disordered" evidence="1">
    <location>
        <begin position="183"/>
        <end position="217"/>
    </location>
</feature>
<gene>
    <name evidence="3" type="ORF">MMYC01_206568</name>
</gene>
<protein>
    <submittedName>
        <fullName evidence="3">Uncharacterized protein</fullName>
    </submittedName>
</protein>
<proteinExistence type="predicted"/>